<feature type="region of interest" description="Disordered" evidence="1">
    <location>
        <begin position="155"/>
        <end position="174"/>
    </location>
</feature>
<reference evidence="4" key="1">
    <citation type="submission" date="2021-03" db="EMBL/GenBank/DDBJ databases">
        <authorList>
            <person name="Tagirdzhanova G."/>
        </authorList>
    </citation>
    <scope>NUCLEOTIDE SEQUENCE</scope>
</reference>
<feature type="compositionally biased region" description="Polar residues" evidence="1">
    <location>
        <begin position="28"/>
        <end position="47"/>
    </location>
</feature>
<evidence type="ECO:0000259" key="3">
    <source>
        <dbReference type="Pfam" id="PF00561"/>
    </source>
</evidence>
<feature type="compositionally biased region" description="Basic and acidic residues" evidence="1">
    <location>
        <begin position="953"/>
        <end position="970"/>
    </location>
</feature>
<dbReference type="PROSITE" id="PS51354">
    <property type="entry name" value="GLUTAREDOXIN_2"/>
    <property type="match status" value="1"/>
</dbReference>
<organism evidence="4 5">
    <name type="scientific">Heterodermia speciosa</name>
    <dbReference type="NCBI Taxonomy" id="116794"/>
    <lineage>
        <taxon>Eukaryota</taxon>
        <taxon>Fungi</taxon>
        <taxon>Dikarya</taxon>
        <taxon>Ascomycota</taxon>
        <taxon>Pezizomycotina</taxon>
        <taxon>Lecanoromycetes</taxon>
        <taxon>OSLEUM clade</taxon>
        <taxon>Lecanoromycetidae</taxon>
        <taxon>Caliciales</taxon>
        <taxon>Physciaceae</taxon>
        <taxon>Heterodermia</taxon>
    </lineage>
</organism>
<feature type="compositionally biased region" description="Polar residues" evidence="1">
    <location>
        <begin position="457"/>
        <end position="475"/>
    </location>
</feature>
<gene>
    <name evidence="4" type="ORF">HETSPECPRED_010138</name>
</gene>
<name>A0A8H3IEG9_9LECA</name>
<sequence>MGQLAPPGPVIPPRISVRTQEKRRKSLPVSTSAFTTQRGVASSVNDQPASTEIISSLISSLSAISSPAEHHFDSLPKIAGSNSTPGSPQAWRTEYHIPLFSKHGHAYKKDSSSPTRAGFGMDSSLSRHTLHENPILAPDAGECIRNEQATPLSLPSKELRNPRTRPRAGFEAADDDTRSIGRISIEPGFRHSTPSVASVSSSRLKGVRSYKDLKFSLSYDRILGARGRRWIRDGEIEDECRTPADKPCVRLSNSSVLSDSSGSLSNKHSPIQIPKRSSSARHSIAATETDTHSLKSSASPATVGNGRLVPTRDSSIRHSFSASPAQRKRRSHRSGQTSPQGDARSSIDSHSEFPERELALVMDDLIEEDDVTRRIRELQDQKRIRDHELSLASSELRSLSRSPRMSPQAKDQSLESSHDGNSPETLWPLSTAETIEPNAQTSAPSPSIAQRVDRNSGSRINTMALNPKNASSGKQSAELLRAQSSPPRRSNSRLLRRLSRPLSPATEEKHRRTFSGGLSHSQTPVEERQQSFDLIDESVQEFLTAPRLSQRVKDPQTGRIISFSEVGDPAGSAVFCCVGMGLTRYVTAFYDELASTLKLRLITPDRPGVGASDAHIDGLDTPLGWADDVRAICQHLNLTKFSILAHSAGAIYALATALRIPQHIRGRIHLLAPWIPPSQLSTTSSQQEVQRATTLPYSQRFLRSLPATFLKAANSSWLSATSASVTSKSPRRSKWRSRDPEMSDDSERSRGRSSSPLVGSEQGRSQCAASVTKDKENVLPESSDLRPTLPNRTSSRPTEKERHLDYDSRLTQAIWDRATTGANPAVDLLVCLERHQPIGFRYVDIKKAIVIHHGSKDARVPLENVKWLGKIMRQCEVRVLDGEGHGLMASAAVMGNILMEISGEWDDWIRVTRGRGIPERRVTAAITNKETQSDSRRAATQDFYSTTVNALNAKDRSDSETARQLEESRLAAKQGASPEEARPAKPTREQAQAPFKVEIPVRAGEDDETAGKGMAKESYKAEVKGVAGRTKMKGGEKWDMATGKEAAMQVDKEGEKGKTETKETEEEHEVEVELNAILKKGPIIVFSKSYCPFSAKAKRILLEKYTVVPAPYVVELDQHPLGGGLQDALAKSTGRRTVPNVLINGKSIGGGDDVEALDVGGALIDKVRSMGGRRIMEAKLSA</sequence>
<dbReference type="InterPro" id="IPR036249">
    <property type="entry name" value="Thioredoxin-like_sf"/>
</dbReference>
<feature type="region of interest" description="Disordered" evidence="1">
    <location>
        <begin position="245"/>
        <end position="354"/>
    </location>
</feature>
<feature type="compositionally biased region" description="Low complexity" evidence="1">
    <location>
        <begin position="393"/>
        <end position="402"/>
    </location>
</feature>
<feature type="compositionally biased region" description="Polar residues" evidence="1">
    <location>
        <begin position="431"/>
        <end position="448"/>
    </location>
</feature>
<accession>A0A8H3IEG9</accession>
<feature type="compositionally biased region" description="Basic and acidic residues" evidence="1">
    <location>
        <begin position="736"/>
        <end position="750"/>
    </location>
</feature>
<protein>
    <recommendedName>
        <fullName evidence="6">Glutaredoxin domain-containing protein</fullName>
    </recommendedName>
</protein>
<dbReference type="PANTHER" id="PTHR43433:SF10">
    <property type="entry name" value="AB HYDROLASE-1 DOMAIN-CONTAINING PROTEIN"/>
    <property type="match status" value="1"/>
</dbReference>
<dbReference type="Gene3D" id="3.40.30.10">
    <property type="entry name" value="Glutaredoxin"/>
    <property type="match status" value="1"/>
</dbReference>
<feature type="domain" description="Glutaredoxin" evidence="2">
    <location>
        <begin position="1083"/>
        <end position="1148"/>
    </location>
</feature>
<dbReference type="Proteomes" id="UP000664521">
    <property type="component" value="Unassembled WGS sequence"/>
</dbReference>
<proteinExistence type="predicted"/>
<dbReference type="GO" id="GO:0016491">
    <property type="term" value="F:oxidoreductase activity"/>
    <property type="evidence" value="ECO:0007669"/>
    <property type="project" value="UniProtKB-ARBA"/>
</dbReference>
<dbReference type="InterPro" id="IPR029058">
    <property type="entry name" value="AB_hydrolase_fold"/>
</dbReference>
<comment type="caution">
    <text evidence="4">The sequence shown here is derived from an EMBL/GenBank/DDBJ whole genome shotgun (WGS) entry which is preliminary data.</text>
</comment>
<feature type="compositionally biased region" description="Basic and acidic residues" evidence="1">
    <location>
        <begin position="345"/>
        <end position="354"/>
    </location>
</feature>
<feature type="compositionally biased region" description="Low complexity" evidence="1">
    <location>
        <begin position="251"/>
        <end position="265"/>
    </location>
</feature>
<evidence type="ECO:0000256" key="1">
    <source>
        <dbReference type="SAM" id="MobiDB-lite"/>
    </source>
</evidence>
<dbReference type="InterPro" id="IPR050471">
    <property type="entry name" value="AB_hydrolase"/>
</dbReference>
<feature type="region of interest" description="Disordered" evidence="1">
    <location>
        <begin position="728"/>
        <end position="804"/>
    </location>
</feature>
<dbReference type="PRINTS" id="PR00160">
    <property type="entry name" value="GLUTAREDOXIN"/>
</dbReference>
<dbReference type="Pfam" id="PF00462">
    <property type="entry name" value="Glutaredoxin"/>
    <property type="match status" value="1"/>
</dbReference>
<feature type="region of interest" description="Disordered" evidence="1">
    <location>
        <begin position="393"/>
        <end position="529"/>
    </location>
</feature>
<dbReference type="InterPro" id="IPR002109">
    <property type="entry name" value="Glutaredoxin"/>
</dbReference>
<dbReference type="PANTHER" id="PTHR43433">
    <property type="entry name" value="HYDROLASE, ALPHA/BETA FOLD FAMILY PROTEIN"/>
    <property type="match status" value="1"/>
</dbReference>
<dbReference type="SUPFAM" id="SSF52833">
    <property type="entry name" value="Thioredoxin-like"/>
    <property type="match status" value="1"/>
</dbReference>
<feature type="compositionally biased region" description="Basic and acidic residues" evidence="1">
    <location>
        <begin position="979"/>
        <end position="988"/>
    </location>
</feature>
<feature type="region of interest" description="Disordered" evidence="1">
    <location>
        <begin position="1046"/>
        <end position="1067"/>
    </location>
</feature>
<feature type="domain" description="AB hydrolase-1" evidence="3">
    <location>
        <begin position="575"/>
        <end position="726"/>
    </location>
</feature>
<feature type="region of interest" description="Disordered" evidence="1">
    <location>
        <begin position="950"/>
        <end position="994"/>
    </location>
</feature>
<feature type="compositionally biased region" description="Pro residues" evidence="1">
    <location>
        <begin position="1"/>
        <end position="12"/>
    </location>
</feature>
<dbReference type="SUPFAM" id="SSF53474">
    <property type="entry name" value="alpha/beta-Hydrolases"/>
    <property type="match status" value="1"/>
</dbReference>
<dbReference type="AlphaFoldDB" id="A0A8H3IEG9"/>
<dbReference type="InterPro" id="IPR014025">
    <property type="entry name" value="Glutaredoxin_subgr"/>
</dbReference>
<evidence type="ECO:0000313" key="5">
    <source>
        <dbReference type="Proteomes" id="UP000664521"/>
    </source>
</evidence>
<dbReference type="Gene3D" id="3.40.50.1820">
    <property type="entry name" value="alpha/beta hydrolase"/>
    <property type="match status" value="1"/>
</dbReference>
<dbReference type="Pfam" id="PF00561">
    <property type="entry name" value="Abhydrolase_1"/>
    <property type="match status" value="1"/>
</dbReference>
<evidence type="ECO:0000259" key="2">
    <source>
        <dbReference type="Pfam" id="PF00462"/>
    </source>
</evidence>
<keyword evidence="5" id="KW-1185">Reference proteome</keyword>
<feature type="compositionally biased region" description="Basic residues" evidence="1">
    <location>
        <begin position="490"/>
        <end position="499"/>
    </location>
</feature>
<dbReference type="OrthoDB" id="435520at2759"/>
<evidence type="ECO:0000313" key="4">
    <source>
        <dbReference type="EMBL" id="CAF9910659.1"/>
    </source>
</evidence>
<dbReference type="InterPro" id="IPR000073">
    <property type="entry name" value="AB_hydrolase_1"/>
</dbReference>
<feature type="compositionally biased region" description="Basic and acidic residues" evidence="1">
    <location>
        <begin position="1050"/>
        <end position="1062"/>
    </location>
</feature>
<dbReference type="EMBL" id="CAJPDS010000009">
    <property type="protein sequence ID" value="CAF9910659.1"/>
    <property type="molecule type" value="Genomic_DNA"/>
</dbReference>
<feature type="region of interest" description="Disordered" evidence="1">
    <location>
        <begin position="1"/>
        <end position="47"/>
    </location>
</feature>
<evidence type="ECO:0008006" key="6">
    <source>
        <dbReference type="Google" id="ProtNLM"/>
    </source>
</evidence>
<dbReference type="CDD" id="cd03419">
    <property type="entry name" value="GRX_GRXh_1_2_like"/>
    <property type="match status" value="1"/>
</dbReference>